<organism evidence="1">
    <name type="scientific">Anguilla anguilla</name>
    <name type="common">European freshwater eel</name>
    <name type="synonym">Muraena anguilla</name>
    <dbReference type="NCBI Taxonomy" id="7936"/>
    <lineage>
        <taxon>Eukaryota</taxon>
        <taxon>Metazoa</taxon>
        <taxon>Chordata</taxon>
        <taxon>Craniata</taxon>
        <taxon>Vertebrata</taxon>
        <taxon>Euteleostomi</taxon>
        <taxon>Actinopterygii</taxon>
        <taxon>Neopterygii</taxon>
        <taxon>Teleostei</taxon>
        <taxon>Anguilliformes</taxon>
        <taxon>Anguillidae</taxon>
        <taxon>Anguilla</taxon>
    </lineage>
</organism>
<evidence type="ECO:0000313" key="1">
    <source>
        <dbReference type="EMBL" id="JAH49420.1"/>
    </source>
</evidence>
<dbReference type="EMBL" id="GBXM01059157">
    <property type="protein sequence ID" value="JAH49420.1"/>
    <property type="molecule type" value="Transcribed_RNA"/>
</dbReference>
<protein>
    <submittedName>
        <fullName evidence="1">Uncharacterized protein</fullName>
    </submittedName>
</protein>
<proteinExistence type="predicted"/>
<sequence>MLYAQYGIFIFCFPIHSKEFNFRTEILFPE</sequence>
<reference evidence="1" key="1">
    <citation type="submission" date="2014-11" db="EMBL/GenBank/DDBJ databases">
        <authorList>
            <person name="Amaro Gonzalez C."/>
        </authorList>
    </citation>
    <scope>NUCLEOTIDE SEQUENCE</scope>
</reference>
<reference evidence="1" key="2">
    <citation type="journal article" date="2015" name="Fish Shellfish Immunol.">
        <title>Early steps in the European eel (Anguilla anguilla)-Vibrio vulnificus interaction in the gills: Role of the RtxA13 toxin.</title>
        <authorList>
            <person name="Callol A."/>
            <person name="Pajuelo D."/>
            <person name="Ebbesson L."/>
            <person name="Teles M."/>
            <person name="MacKenzie S."/>
            <person name="Amaro C."/>
        </authorList>
    </citation>
    <scope>NUCLEOTIDE SEQUENCE</scope>
</reference>
<dbReference type="AlphaFoldDB" id="A0A0E9T979"/>
<accession>A0A0E9T979</accession>
<name>A0A0E9T979_ANGAN</name>